<reference evidence="2" key="1">
    <citation type="journal article" date="2015" name="Nature">
        <title>Complex archaea that bridge the gap between prokaryotes and eukaryotes.</title>
        <authorList>
            <person name="Spang A."/>
            <person name="Saw J.H."/>
            <person name="Jorgensen S.L."/>
            <person name="Zaremba-Niedzwiedzka K."/>
            <person name="Martijn J."/>
            <person name="Lind A.E."/>
            <person name="van Eijk R."/>
            <person name="Schleper C."/>
            <person name="Guy L."/>
            <person name="Ettema T.J."/>
        </authorList>
    </citation>
    <scope>NUCLEOTIDE SEQUENCE</scope>
</reference>
<comment type="caution">
    <text evidence="2">The sequence shown here is derived from an EMBL/GenBank/DDBJ whole genome shotgun (WGS) entry which is preliminary data.</text>
</comment>
<feature type="transmembrane region" description="Helical" evidence="1">
    <location>
        <begin position="63"/>
        <end position="81"/>
    </location>
</feature>
<protein>
    <submittedName>
        <fullName evidence="2">Uncharacterized protein</fullName>
    </submittedName>
</protein>
<name>A0A0F9N924_9ZZZZ</name>
<gene>
    <name evidence="2" type="ORF">LCGC14_0979970</name>
</gene>
<accession>A0A0F9N924</accession>
<keyword evidence="1" id="KW-1133">Transmembrane helix</keyword>
<keyword evidence="1" id="KW-0812">Transmembrane</keyword>
<evidence type="ECO:0000256" key="1">
    <source>
        <dbReference type="SAM" id="Phobius"/>
    </source>
</evidence>
<dbReference type="EMBL" id="LAZR01003653">
    <property type="protein sequence ID" value="KKN16035.1"/>
    <property type="molecule type" value="Genomic_DNA"/>
</dbReference>
<keyword evidence="1" id="KW-0472">Membrane</keyword>
<organism evidence="2">
    <name type="scientific">marine sediment metagenome</name>
    <dbReference type="NCBI Taxonomy" id="412755"/>
    <lineage>
        <taxon>unclassified sequences</taxon>
        <taxon>metagenomes</taxon>
        <taxon>ecological metagenomes</taxon>
    </lineage>
</organism>
<proteinExistence type="predicted"/>
<sequence length="103" mass="11650">MKFLKDKQGNKLTYSEYMQRWKSGIQSVTPLQQIKIQIRSTIIMLVGILAGIIVTLFNIKTLWWVLIILVGVFGVTSVQLLGSLQKKKALEDIEIVMKGGETK</sequence>
<dbReference type="AlphaFoldDB" id="A0A0F9N924"/>
<feature type="transmembrane region" description="Helical" evidence="1">
    <location>
        <begin position="36"/>
        <end position="57"/>
    </location>
</feature>
<evidence type="ECO:0000313" key="2">
    <source>
        <dbReference type="EMBL" id="KKN16035.1"/>
    </source>
</evidence>